<accession>A0A7X3D0J0</accession>
<feature type="transmembrane region" description="Helical" evidence="1">
    <location>
        <begin position="17"/>
        <end position="37"/>
    </location>
</feature>
<evidence type="ECO:0000313" key="2">
    <source>
        <dbReference type="EMBL" id="MUH34670.1"/>
    </source>
</evidence>
<organism evidence="2 3">
    <name type="scientific">Zobellia amurskyensis</name>
    <dbReference type="NCBI Taxonomy" id="248905"/>
    <lineage>
        <taxon>Bacteria</taxon>
        <taxon>Pseudomonadati</taxon>
        <taxon>Bacteroidota</taxon>
        <taxon>Flavobacteriia</taxon>
        <taxon>Flavobacteriales</taxon>
        <taxon>Flavobacteriaceae</taxon>
        <taxon>Zobellia</taxon>
    </lineage>
</organism>
<sequence length="64" mass="7519">MLKKNQINKNMDDATNLLFVAIILRLMHIATFVKFHATSVKLARNRTHARMVTLLIKRLRKVNF</sequence>
<evidence type="ECO:0000256" key="1">
    <source>
        <dbReference type="SAM" id="Phobius"/>
    </source>
</evidence>
<reference evidence="2 3" key="1">
    <citation type="journal article" date="2019" name="Mar. Drugs">
        <title>Comparative Genomics and CAZyme Genome Repertoires of Marine Zobellia amurskyensis KMM 3526(T) and Zobellia laminariae KMM 3676(T).</title>
        <authorList>
            <person name="Chernysheva N."/>
            <person name="Bystritskaya E."/>
            <person name="Stenkova A."/>
            <person name="Golovkin I."/>
            <person name="Nedashkovskaya O."/>
            <person name="Isaeva M."/>
        </authorList>
    </citation>
    <scope>NUCLEOTIDE SEQUENCE [LARGE SCALE GENOMIC DNA]</scope>
    <source>
        <strain evidence="2 3">KMM 3526</strain>
    </source>
</reference>
<gene>
    <name evidence="2" type="ORF">D9O36_02345</name>
</gene>
<dbReference type="EMBL" id="RCNR01000003">
    <property type="protein sequence ID" value="MUH34670.1"/>
    <property type="molecule type" value="Genomic_DNA"/>
</dbReference>
<evidence type="ECO:0000313" key="3">
    <source>
        <dbReference type="Proteomes" id="UP000540519"/>
    </source>
</evidence>
<keyword evidence="1" id="KW-1133">Transmembrane helix</keyword>
<keyword evidence="1" id="KW-0812">Transmembrane</keyword>
<keyword evidence="1" id="KW-0472">Membrane</keyword>
<dbReference type="Proteomes" id="UP000540519">
    <property type="component" value="Unassembled WGS sequence"/>
</dbReference>
<name>A0A7X3D0J0_9FLAO</name>
<comment type="caution">
    <text evidence="2">The sequence shown here is derived from an EMBL/GenBank/DDBJ whole genome shotgun (WGS) entry which is preliminary data.</text>
</comment>
<keyword evidence="3" id="KW-1185">Reference proteome</keyword>
<protein>
    <submittedName>
        <fullName evidence="2">Uncharacterized protein</fullName>
    </submittedName>
</protein>
<proteinExistence type="predicted"/>
<dbReference type="AlphaFoldDB" id="A0A7X3D0J0"/>